<evidence type="ECO:0000259" key="1">
    <source>
        <dbReference type="Pfam" id="PF02171"/>
    </source>
</evidence>
<dbReference type="Proteomes" id="UP000887116">
    <property type="component" value="Unassembled WGS sequence"/>
</dbReference>
<dbReference type="Gene3D" id="3.30.420.10">
    <property type="entry name" value="Ribonuclease H-like superfamily/Ribonuclease H"/>
    <property type="match status" value="1"/>
</dbReference>
<dbReference type="InterPro" id="IPR012337">
    <property type="entry name" value="RNaseH-like_sf"/>
</dbReference>
<dbReference type="EMBL" id="BMAO01013212">
    <property type="protein sequence ID" value="GFQ87051.1"/>
    <property type="molecule type" value="Genomic_DNA"/>
</dbReference>
<dbReference type="Pfam" id="PF02171">
    <property type="entry name" value="Piwi"/>
    <property type="match status" value="1"/>
</dbReference>
<dbReference type="AlphaFoldDB" id="A0A8X6KWP6"/>
<dbReference type="InterPro" id="IPR003165">
    <property type="entry name" value="Piwi"/>
</dbReference>
<keyword evidence="3" id="KW-1185">Reference proteome</keyword>
<feature type="domain" description="Piwi" evidence="1">
    <location>
        <begin position="4"/>
        <end position="76"/>
    </location>
</feature>
<protein>
    <submittedName>
        <fullName evidence="2">Piwi-like protein</fullName>
    </submittedName>
</protein>
<dbReference type="OrthoDB" id="445936at2759"/>
<proteinExistence type="predicted"/>
<evidence type="ECO:0000313" key="3">
    <source>
        <dbReference type="Proteomes" id="UP000887116"/>
    </source>
</evidence>
<gene>
    <name evidence="2" type="primary">NCL1_48117</name>
    <name evidence="2" type="ORF">TNCT_471181</name>
</gene>
<reference evidence="2" key="1">
    <citation type="submission" date="2020-07" db="EMBL/GenBank/DDBJ databases">
        <title>Multicomponent nature underlies the extraordinary mechanical properties of spider dragline silk.</title>
        <authorList>
            <person name="Kono N."/>
            <person name="Nakamura H."/>
            <person name="Mori M."/>
            <person name="Yoshida Y."/>
            <person name="Ohtoshi R."/>
            <person name="Malay A.D."/>
            <person name="Moran D.A.P."/>
            <person name="Tomita M."/>
            <person name="Numata K."/>
            <person name="Arakawa K."/>
        </authorList>
    </citation>
    <scope>NUCLEOTIDE SEQUENCE</scope>
</reference>
<dbReference type="GO" id="GO:0003676">
    <property type="term" value="F:nucleic acid binding"/>
    <property type="evidence" value="ECO:0007669"/>
    <property type="project" value="InterPro"/>
</dbReference>
<dbReference type="InterPro" id="IPR036397">
    <property type="entry name" value="RNaseH_sf"/>
</dbReference>
<sequence>MRDLMVCGMDTYHDLSQGRRSVLGFVSSLNQNRTRWFSVTAMQKQGQELGDSLKCYSLLLCESTLRGSIQEYTAKNQGRNTVLDNPLLELLGPQVTRKTGMTIFSYPSMSDKEL</sequence>
<organism evidence="2 3">
    <name type="scientific">Trichonephila clavata</name>
    <name type="common">Joro spider</name>
    <name type="synonym">Nephila clavata</name>
    <dbReference type="NCBI Taxonomy" id="2740835"/>
    <lineage>
        <taxon>Eukaryota</taxon>
        <taxon>Metazoa</taxon>
        <taxon>Ecdysozoa</taxon>
        <taxon>Arthropoda</taxon>
        <taxon>Chelicerata</taxon>
        <taxon>Arachnida</taxon>
        <taxon>Araneae</taxon>
        <taxon>Araneomorphae</taxon>
        <taxon>Entelegynae</taxon>
        <taxon>Araneoidea</taxon>
        <taxon>Nephilidae</taxon>
        <taxon>Trichonephila</taxon>
    </lineage>
</organism>
<accession>A0A8X6KWP6</accession>
<dbReference type="SUPFAM" id="SSF53098">
    <property type="entry name" value="Ribonuclease H-like"/>
    <property type="match status" value="1"/>
</dbReference>
<evidence type="ECO:0000313" key="2">
    <source>
        <dbReference type="EMBL" id="GFQ87051.1"/>
    </source>
</evidence>
<comment type="caution">
    <text evidence="2">The sequence shown here is derived from an EMBL/GenBank/DDBJ whole genome shotgun (WGS) entry which is preliminary data.</text>
</comment>
<name>A0A8X6KWP6_TRICU</name>